<evidence type="ECO:0000313" key="2">
    <source>
        <dbReference type="Proteomes" id="UP000184212"/>
    </source>
</evidence>
<dbReference type="Proteomes" id="UP000184212">
    <property type="component" value="Unassembled WGS sequence"/>
</dbReference>
<sequence>MAKKDAVAESALNVSPAEFEKIPLEFVIATPLLTTIKAHQVAAQTTLEFVKGLLNKDGVMPTVEFTMQVKETRDGKEVLVDRKITVPLITLVKVPSLNFDSLSVSFNYNISQVVTDKNAAAQSAKLQIGTTGILSKFVNASLSGSIDHSRSTENTANRGGSLDIKIHVSESAMPPGLLKVINALVDNINTPEQEAAPAPVEGPNP</sequence>
<accession>A0A1M5P2I8</accession>
<dbReference type="EMBL" id="FQWQ01000001">
    <property type="protein sequence ID" value="SHG96002.1"/>
    <property type="molecule type" value="Genomic_DNA"/>
</dbReference>
<keyword evidence="2" id="KW-1185">Reference proteome</keyword>
<dbReference type="STRING" id="947013.SAMN04488109_2643"/>
<dbReference type="OrthoDB" id="980792at2"/>
<reference evidence="1 2" key="1">
    <citation type="submission" date="2016-11" db="EMBL/GenBank/DDBJ databases">
        <authorList>
            <person name="Jaros S."/>
            <person name="Januszkiewicz K."/>
            <person name="Wedrychowicz H."/>
        </authorList>
    </citation>
    <scope>NUCLEOTIDE SEQUENCE [LARGE SCALE GENOMIC DNA]</scope>
    <source>
        <strain evidence="1 2">DSM 24574</strain>
    </source>
</reference>
<proteinExistence type="predicted"/>
<evidence type="ECO:0008006" key="3">
    <source>
        <dbReference type="Google" id="ProtNLM"/>
    </source>
</evidence>
<dbReference type="Pfam" id="PF11655">
    <property type="entry name" value="DUF2589"/>
    <property type="match status" value="1"/>
</dbReference>
<name>A0A1M5P2I8_9BACT</name>
<dbReference type="RefSeq" id="WP_073134330.1">
    <property type="nucleotide sequence ID" value="NZ_FQWQ01000001.1"/>
</dbReference>
<evidence type="ECO:0000313" key="1">
    <source>
        <dbReference type="EMBL" id="SHG96002.1"/>
    </source>
</evidence>
<protein>
    <recommendedName>
        <fullName evidence="3">DUF2589 domain-containing protein</fullName>
    </recommendedName>
</protein>
<dbReference type="InterPro" id="IPR024510">
    <property type="entry name" value="DUF2589"/>
</dbReference>
<dbReference type="AlphaFoldDB" id="A0A1M5P2I8"/>
<organism evidence="1 2">
    <name type="scientific">Chryseolinea serpens</name>
    <dbReference type="NCBI Taxonomy" id="947013"/>
    <lineage>
        <taxon>Bacteria</taxon>
        <taxon>Pseudomonadati</taxon>
        <taxon>Bacteroidota</taxon>
        <taxon>Cytophagia</taxon>
        <taxon>Cytophagales</taxon>
        <taxon>Fulvivirgaceae</taxon>
        <taxon>Chryseolinea</taxon>
    </lineage>
</organism>
<gene>
    <name evidence="1" type="ORF">SAMN04488109_2643</name>
</gene>